<name>A0A8S5SFC8_9CAUD</name>
<evidence type="ECO:0000313" key="1">
    <source>
        <dbReference type="EMBL" id="DAF49721.1"/>
    </source>
</evidence>
<organism evidence="1">
    <name type="scientific">Podoviridae sp. ctZih56</name>
    <dbReference type="NCBI Taxonomy" id="2827741"/>
    <lineage>
        <taxon>Viruses</taxon>
        <taxon>Duplodnaviria</taxon>
        <taxon>Heunggongvirae</taxon>
        <taxon>Uroviricota</taxon>
        <taxon>Caudoviricetes</taxon>
    </lineage>
</organism>
<reference evidence="1" key="1">
    <citation type="journal article" date="2021" name="Proc. Natl. Acad. Sci. U.S.A.">
        <title>A Catalog of Tens of Thousands of Viruses from Human Metagenomes Reveals Hidden Associations with Chronic Diseases.</title>
        <authorList>
            <person name="Tisza M.J."/>
            <person name="Buck C.B."/>
        </authorList>
    </citation>
    <scope>NUCLEOTIDE SEQUENCE</scope>
    <source>
        <strain evidence="1">CtZih56</strain>
    </source>
</reference>
<accession>A0A8S5SFC8</accession>
<protein>
    <submittedName>
        <fullName evidence="1">Uncharacterized protein</fullName>
    </submittedName>
</protein>
<sequence length="82" mass="8961">MNPLFNGGNLRGIADMAKAMSTVGQIKRLMSGKDPGQAVEALSKTNPQFAEFYAKNKDRAVNDILAEYGIDPEGFKSFLSMF</sequence>
<dbReference type="EMBL" id="BK032586">
    <property type="protein sequence ID" value="DAF49721.1"/>
    <property type="molecule type" value="Genomic_DNA"/>
</dbReference>
<proteinExistence type="predicted"/>